<organism evidence="1 2">
    <name type="scientific">Flavobacterium humi</name>
    <dbReference type="NCBI Taxonomy" id="2562683"/>
    <lineage>
        <taxon>Bacteria</taxon>
        <taxon>Pseudomonadati</taxon>
        <taxon>Bacteroidota</taxon>
        <taxon>Flavobacteriia</taxon>
        <taxon>Flavobacteriales</taxon>
        <taxon>Flavobacteriaceae</taxon>
        <taxon>Flavobacterium</taxon>
    </lineage>
</organism>
<proteinExistence type="predicted"/>
<comment type="caution">
    <text evidence="1">The sequence shown here is derived from an EMBL/GenBank/DDBJ whole genome shotgun (WGS) entry which is preliminary data.</text>
</comment>
<dbReference type="EMBL" id="SRLH01000001">
    <property type="protein sequence ID" value="TGD59510.1"/>
    <property type="molecule type" value="Genomic_DNA"/>
</dbReference>
<dbReference type="Proteomes" id="UP000297407">
    <property type="component" value="Unassembled WGS sequence"/>
</dbReference>
<gene>
    <name evidence="1" type="ORF">E4635_00825</name>
</gene>
<keyword evidence="2" id="KW-1185">Reference proteome</keyword>
<evidence type="ECO:0000313" key="1">
    <source>
        <dbReference type="EMBL" id="TGD59510.1"/>
    </source>
</evidence>
<sequence>MDTDLNHILIFATNIKTLSDKQKIAGLLDVNPAIQQWSIDQEDIDCVLRIVSPTLSVNQLIAIVNQYHFECKEL</sequence>
<accession>A0A4Z0LC94</accession>
<dbReference type="OrthoDB" id="1036397at2"/>
<name>A0A4Z0LC94_9FLAO</name>
<dbReference type="AlphaFoldDB" id="A0A4Z0LC94"/>
<dbReference type="RefSeq" id="WP_135524717.1">
    <property type="nucleotide sequence ID" value="NZ_SRLH01000001.1"/>
</dbReference>
<reference evidence="1 2" key="1">
    <citation type="submission" date="2019-04" db="EMBL/GenBank/DDBJ databases">
        <title>Flavobacterium sp. strain DS2-A Genome sequencing and assembly.</title>
        <authorList>
            <person name="Kim I."/>
        </authorList>
    </citation>
    <scope>NUCLEOTIDE SEQUENCE [LARGE SCALE GENOMIC DNA]</scope>
    <source>
        <strain evidence="1 2">DS2-A</strain>
    </source>
</reference>
<protein>
    <submittedName>
        <fullName evidence="1">Uncharacterized protein</fullName>
    </submittedName>
</protein>
<evidence type="ECO:0000313" key="2">
    <source>
        <dbReference type="Proteomes" id="UP000297407"/>
    </source>
</evidence>